<evidence type="ECO:0000313" key="1">
    <source>
        <dbReference type="EMBL" id="MDP9900009.1"/>
    </source>
</evidence>
<sequence length="44" mass="4788">MSVVSCESVMPTMLLQINSLIGELDAILRNAATAVNRSTGWHAW</sequence>
<keyword evidence="2" id="KW-1185">Reference proteome</keyword>
<name>A0ABT9S6M2_9BURK</name>
<proteinExistence type="predicted"/>
<evidence type="ECO:0000313" key="2">
    <source>
        <dbReference type="Proteomes" id="UP001226867"/>
    </source>
</evidence>
<organism evidence="1 2">
    <name type="scientific">Variovorax ginsengisoli</name>
    <dbReference type="NCBI Taxonomy" id="363844"/>
    <lineage>
        <taxon>Bacteria</taxon>
        <taxon>Pseudomonadati</taxon>
        <taxon>Pseudomonadota</taxon>
        <taxon>Betaproteobacteria</taxon>
        <taxon>Burkholderiales</taxon>
        <taxon>Comamonadaceae</taxon>
        <taxon>Variovorax</taxon>
    </lineage>
</organism>
<accession>A0ABT9S6M2</accession>
<dbReference type="RefSeq" id="WP_307689820.1">
    <property type="nucleotide sequence ID" value="NZ_JAUSRO010000006.1"/>
</dbReference>
<dbReference type="EMBL" id="JAUSRO010000006">
    <property type="protein sequence ID" value="MDP9900009.1"/>
    <property type="molecule type" value="Genomic_DNA"/>
</dbReference>
<dbReference type="Proteomes" id="UP001226867">
    <property type="component" value="Unassembled WGS sequence"/>
</dbReference>
<protein>
    <submittedName>
        <fullName evidence="1">Uncharacterized protein</fullName>
    </submittedName>
</protein>
<gene>
    <name evidence="1" type="ORF">J2W36_002260</name>
</gene>
<comment type="caution">
    <text evidence="1">The sequence shown here is derived from an EMBL/GenBank/DDBJ whole genome shotgun (WGS) entry which is preliminary data.</text>
</comment>
<reference evidence="1 2" key="1">
    <citation type="submission" date="2023-07" db="EMBL/GenBank/DDBJ databases">
        <title>Sorghum-associated microbial communities from plants grown in Nebraska, USA.</title>
        <authorList>
            <person name="Schachtman D."/>
        </authorList>
    </citation>
    <scope>NUCLEOTIDE SEQUENCE [LARGE SCALE GENOMIC DNA]</scope>
    <source>
        <strain evidence="1 2">DS1607</strain>
    </source>
</reference>